<evidence type="ECO:0000313" key="1">
    <source>
        <dbReference type="EMBL" id="QOY92244.1"/>
    </source>
</evidence>
<keyword evidence="1" id="KW-0378">Hydrolase</keyword>
<protein>
    <submittedName>
        <fullName evidence="1">HNH endonuclease</fullName>
    </submittedName>
</protein>
<proteinExistence type="predicted"/>
<keyword evidence="1" id="KW-0540">Nuclease</keyword>
<keyword evidence="2" id="KW-1185">Reference proteome</keyword>
<dbReference type="GO" id="GO:0004519">
    <property type="term" value="F:endonuclease activity"/>
    <property type="evidence" value="ECO:0007669"/>
    <property type="project" value="UniProtKB-KW"/>
</dbReference>
<evidence type="ECO:0000313" key="2">
    <source>
        <dbReference type="Proteomes" id="UP000593892"/>
    </source>
</evidence>
<accession>A0A7S7SP79</accession>
<dbReference type="Proteomes" id="UP000593892">
    <property type="component" value="Chromosome"/>
</dbReference>
<keyword evidence="1" id="KW-0255">Endonuclease</keyword>
<name>A0A7S7SP79_PALFE</name>
<organism evidence="1 2">
    <name type="scientific">Paludibaculum fermentans</name>
    <dbReference type="NCBI Taxonomy" id="1473598"/>
    <lineage>
        <taxon>Bacteria</taxon>
        <taxon>Pseudomonadati</taxon>
        <taxon>Acidobacteriota</taxon>
        <taxon>Terriglobia</taxon>
        <taxon>Bryobacterales</taxon>
        <taxon>Bryobacteraceae</taxon>
        <taxon>Paludibaculum</taxon>
    </lineage>
</organism>
<sequence>MISKQQVCVAPAGDEGRLVPAQLARRVFEEYRISNPRPRSYEVDYLISPSLGGSSELSNLWPVPYDQGLWTSRVKDALEDHLRTLVCEGQLDLPTAQREISTNWIAAYQKYFRTKKPMAAHARFVKDSPWE</sequence>
<reference evidence="1 2" key="1">
    <citation type="submission" date="2020-10" db="EMBL/GenBank/DDBJ databases">
        <title>Complete genome sequence of Paludibaculum fermentans P105T, a facultatively anaerobic acidobacterium capable of dissimilatory Fe(III) reduction.</title>
        <authorList>
            <person name="Dedysh S.N."/>
            <person name="Beletsky A.V."/>
            <person name="Kulichevskaya I.S."/>
            <person name="Mardanov A.V."/>
            <person name="Ravin N.V."/>
        </authorList>
    </citation>
    <scope>NUCLEOTIDE SEQUENCE [LARGE SCALE GENOMIC DNA]</scope>
    <source>
        <strain evidence="1 2">P105</strain>
    </source>
</reference>
<gene>
    <name evidence="1" type="ORF">IRI77_33835</name>
</gene>
<dbReference type="AlphaFoldDB" id="A0A7S7SP79"/>
<dbReference type="KEGG" id="pfer:IRI77_33835"/>
<dbReference type="EMBL" id="CP063849">
    <property type="protein sequence ID" value="QOY92244.1"/>
    <property type="molecule type" value="Genomic_DNA"/>
</dbReference>